<keyword evidence="4" id="KW-1185">Reference proteome</keyword>
<feature type="region of interest" description="Disordered" evidence="1">
    <location>
        <begin position="14"/>
        <end position="38"/>
    </location>
</feature>
<feature type="region of interest" description="Disordered" evidence="1">
    <location>
        <begin position="55"/>
        <end position="169"/>
    </location>
</feature>
<reference evidence="3" key="2">
    <citation type="submission" date="2020-09" db="EMBL/GenBank/DDBJ databases">
        <authorList>
            <person name="Sun Q."/>
            <person name="Zhou Y."/>
        </authorList>
    </citation>
    <scope>NUCLEOTIDE SEQUENCE</scope>
    <source>
        <strain evidence="3">CGMCC 1.15330</strain>
    </source>
</reference>
<evidence type="ECO:0000256" key="1">
    <source>
        <dbReference type="SAM" id="MobiDB-lite"/>
    </source>
</evidence>
<dbReference type="SUPFAM" id="SSF47473">
    <property type="entry name" value="EF-hand"/>
    <property type="match status" value="1"/>
</dbReference>
<feature type="compositionally biased region" description="Basic and acidic residues" evidence="1">
    <location>
        <begin position="126"/>
        <end position="145"/>
    </location>
</feature>
<name>A0A916T5U1_9SPHN</name>
<evidence type="ECO:0000313" key="3">
    <source>
        <dbReference type="EMBL" id="GGB32848.1"/>
    </source>
</evidence>
<dbReference type="Gene3D" id="1.10.238.10">
    <property type="entry name" value="EF-hand"/>
    <property type="match status" value="1"/>
</dbReference>
<dbReference type="GO" id="GO:0005509">
    <property type="term" value="F:calcium ion binding"/>
    <property type="evidence" value="ECO:0007669"/>
    <property type="project" value="InterPro"/>
</dbReference>
<feature type="compositionally biased region" description="Basic and acidic residues" evidence="1">
    <location>
        <begin position="55"/>
        <end position="74"/>
    </location>
</feature>
<dbReference type="Pfam" id="PF13202">
    <property type="entry name" value="EF-hand_5"/>
    <property type="match status" value="3"/>
</dbReference>
<dbReference type="Proteomes" id="UP000623067">
    <property type="component" value="Unassembled WGS sequence"/>
</dbReference>
<dbReference type="RefSeq" id="WP_188658918.1">
    <property type="nucleotide sequence ID" value="NZ_BMIH01000003.1"/>
</dbReference>
<accession>A0A916T5U1</accession>
<evidence type="ECO:0000313" key="4">
    <source>
        <dbReference type="Proteomes" id="UP000623067"/>
    </source>
</evidence>
<proteinExistence type="predicted"/>
<dbReference type="AlphaFoldDB" id="A0A916T5U1"/>
<dbReference type="InterPro" id="IPR011992">
    <property type="entry name" value="EF-hand-dom_pair"/>
</dbReference>
<feature type="compositionally biased region" description="Basic and acidic residues" evidence="1">
    <location>
        <begin position="81"/>
        <end position="105"/>
    </location>
</feature>
<reference evidence="3" key="1">
    <citation type="journal article" date="2014" name="Int. J. Syst. Evol. Microbiol.">
        <title>Complete genome sequence of Corynebacterium casei LMG S-19264T (=DSM 44701T), isolated from a smear-ripened cheese.</title>
        <authorList>
            <consortium name="US DOE Joint Genome Institute (JGI-PGF)"/>
            <person name="Walter F."/>
            <person name="Albersmeier A."/>
            <person name="Kalinowski J."/>
            <person name="Ruckert C."/>
        </authorList>
    </citation>
    <scope>NUCLEOTIDE SEQUENCE</scope>
    <source>
        <strain evidence="3">CGMCC 1.15330</strain>
    </source>
</reference>
<gene>
    <name evidence="3" type="ORF">GCM10011380_22870</name>
</gene>
<protein>
    <recommendedName>
        <fullName evidence="2">EF-hand domain-containing protein</fullName>
    </recommendedName>
</protein>
<dbReference type="InterPro" id="IPR018247">
    <property type="entry name" value="EF_Hand_1_Ca_BS"/>
</dbReference>
<organism evidence="3 4">
    <name type="scientific">Sphingomonas metalli</name>
    <dbReference type="NCBI Taxonomy" id="1779358"/>
    <lineage>
        <taxon>Bacteria</taxon>
        <taxon>Pseudomonadati</taxon>
        <taxon>Pseudomonadota</taxon>
        <taxon>Alphaproteobacteria</taxon>
        <taxon>Sphingomonadales</taxon>
        <taxon>Sphingomonadaceae</taxon>
        <taxon>Sphingomonas</taxon>
    </lineage>
</organism>
<comment type="caution">
    <text evidence="3">The sequence shown here is derived from an EMBL/GenBank/DDBJ whole genome shotgun (WGS) entry which is preliminary data.</text>
</comment>
<evidence type="ECO:0000259" key="2">
    <source>
        <dbReference type="PROSITE" id="PS50222"/>
    </source>
</evidence>
<dbReference type="PROSITE" id="PS50222">
    <property type="entry name" value="EF_HAND_2"/>
    <property type="match status" value="2"/>
</dbReference>
<dbReference type="PROSITE" id="PS00018">
    <property type="entry name" value="EF_HAND_1"/>
    <property type="match status" value="1"/>
</dbReference>
<feature type="domain" description="EF-hand" evidence="2">
    <location>
        <begin position="121"/>
        <end position="156"/>
    </location>
</feature>
<dbReference type="EMBL" id="BMIH01000003">
    <property type="protein sequence ID" value="GGB32848.1"/>
    <property type="molecule type" value="Genomic_DNA"/>
</dbReference>
<dbReference type="InterPro" id="IPR002048">
    <property type="entry name" value="EF_hand_dom"/>
</dbReference>
<feature type="domain" description="EF-hand" evidence="2">
    <location>
        <begin position="32"/>
        <end position="57"/>
    </location>
</feature>
<sequence length="169" mass="18106">MEPFALLLAAVLTQTEAAAPPPPPPPMITTGRRADADGDGVVTREEAMAAFDRLDTNHDGRLTAEERRAGRPDRAGFAMRGGRDGEDRRERWGDRRGGPDGERRGPPPGGPMPDREMTRADFLARAGDRFDRLDTNHDGRIDRAEIAAARAHGPDGGPDGDGPPPSAGR</sequence>